<sequence length="228" mass="26107">MIVSIHQPNVLPWLGFFHKMACSDLFILLDTVQFTKNGYQNRTMIDTQGGPKWLTIPVAKEGLFGTRTIDVRIANNRDWQADHMRQLEASYGRCPGYLRRKNELLDLYGAKYERIVDFAIPSIELLMKWLDIRTPLIRSSSMLADGSKSELLAQLVHEAGGDVYLSGPSGRDYLDESIFHKYGIRVEYHEFTPFSYPQRHAKEGFTGGLSSLDYAMQVETLHWKEATV</sequence>
<dbReference type="AlphaFoldDB" id="A0A383RI71"/>
<gene>
    <name evidence="1" type="ORF">PBLR_14408</name>
</gene>
<protein>
    <submittedName>
        <fullName evidence="1">WbqC-like family protein</fullName>
    </submittedName>
</protein>
<dbReference type="InterPro" id="IPR014985">
    <property type="entry name" value="WbqC"/>
</dbReference>
<dbReference type="EMBL" id="LS992241">
    <property type="protein sequence ID" value="SYX85986.1"/>
    <property type="molecule type" value="Genomic_DNA"/>
</dbReference>
<dbReference type="RefSeq" id="WP_138187952.1">
    <property type="nucleotide sequence ID" value="NZ_LS992241.1"/>
</dbReference>
<organism evidence="1 2">
    <name type="scientific">Paenibacillus alvei</name>
    <name type="common">Bacillus alvei</name>
    <dbReference type="NCBI Taxonomy" id="44250"/>
    <lineage>
        <taxon>Bacteria</taxon>
        <taxon>Bacillati</taxon>
        <taxon>Bacillota</taxon>
        <taxon>Bacilli</taxon>
        <taxon>Bacillales</taxon>
        <taxon>Paenibacillaceae</taxon>
        <taxon>Paenibacillus</taxon>
    </lineage>
</organism>
<proteinExistence type="predicted"/>
<evidence type="ECO:0000313" key="2">
    <source>
        <dbReference type="Proteomes" id="UP000304148"/>
    </source>
</evidence>
<name>A0A383RI71_PAEAL</name>
<accession>A0A383RI71</accession>
<evidence type="ECO:0000313" key="1">
    <source>
        <dbReference type="EMBL" id="SYX85986.1"/>
    </source>
</evidence>
<dbReference type="Proteomes" id="UP000304148">
    <property type="component" value="Chromosome"/>
</dbReference>
<dbReference type="Pfam" id="PF08889">
    <property type="entry name" value="WbqC"/>
    <property type="match status" value="1"/>
</dbReference>
<reference evidence="2" key="1">
    <citation type="submission" date="2018-08" db="EMBL/GenBank/DDBJ databases">
        <authorList>
            <person name="Chevrot R."/>
        </authorList>
    </citation>
    <scope>NUCLEOTIDE SEQUENCE [LARGE SCALE GENOMIC DNA]</scope>
</reference>